<evidence type="ECO:0000256" key="11">
    <source>
        <dbReference type="ARBA" id="ARBA00022840"/>
    </source>
</evidence>
<name>A0A078B2W6_STYLE</name>
<dbReference type="Gene3D" id="3.40.1690.20">
    <property type="match status" value="1"/>
</dbReference>
<feature type="region of interest" description="Disordered" evidence="16">
    <location>
        <begin position="339"/>
        <end position="364"/>
    </location>
</feature>
<dbReference type="FunFam" id="1.20.58.760:FF:000003">
    <property type="entry name" value="AFG3-like AAA ATPase 2"/>
    <property type="match status" value="1"/>
</dbReference>
<keyword evidence="5" id="KW-0645">Protease</keyword>
<evidence type="ECO:0000256" key="1">
    <source>
        <dbReference type="ARBA" id="ARBA00001947"/>
    </source>
</evidence>
<dbReference type="Gene3D" id="1.10.8.60">
    <property type="match status" value="1"/>
</dbReference>
<dbReference type="Pfam" id="PF00004">
    <property type="entry name" value="AAA"/>
    <property type="match status" value="1"/>
</dbReference>
<keyword evidence="10" id="KW-0862">Zinc</keyword>
<dbReference type="OrthoDB" id="1413014at2759"/>
<dbReference type="InterPro" id="IPR003960">
    <property type="entry name" value="ATPase_AAA_CS"/>
</dbReference>
<dbReference type="PANTHER" id="PTHR43655:SF2">
    <property type="entry name" value="AFG3 LIKE MATRIX AAA PEPTIDASE SUBUNIT 2, ISOFORM A"/>
    <property type="match status" value="1"/>
</dbReference>
<dbReference type="GO" id="GO:0004222">
    <property type="term" value="F:metalloendopeptidase activity"/>
    <property type="evidence" value="ECO:0007669"/>
    <property type="project" value="InterPro"/>
</dbReference>
<dbReference type="GO" id="GO:0005524">
    <property type="term" value="F:ATP binding"/>
    <property type="evidence" value="ECO:0007669"/>
    <property type="project" value="UniProtKB-KW"/>
</dbReference>
<evidence type="ECO:0000256" key="8">
    <source>
        <dbReference type="ARBA" id="ARBA00022741"/>
    </source>
</evidence>
<dbReference type="AlphaFoldDB" id="A0A078B2W6"/>
<feature type="compositionally biased region" description="Basic and acidic residues" evidence="16">
    <location>
        <begin position="166"/>
        <end position="177"/>
    </location>
</feature>
<evidence type="ECO:0000256" key="9">
    <source>
        <dbReference type="ARBA" id="ARBA00022801"/>
    </source>
</evidence>
<evidence type="ECO:0000256" key="5">
    <source>
        <dbReference type="ARBA" id="ARBA00022670"/>
    </source>
</evidence>
<feature type="domain" description="AAA+ ATPase" evidence="18">
    <location>
        <begin position="426"/>
        <end position="564"/>
    </location>
</feature>
<feature type="region of interest" description="Disordered" evidence="16">
    <location>
        <begin position="848"/>
        <end position="906"/>
    </location>
</feature>
<keyword evidence="9" id="KW-0378">Hydrolase</keyword>
<dbReference type="PROSITE" id="PS00674">
    <property type="entry name" value="AAA"/>
    <property type="match status" value="1"/>
</dbReference>
<dbReference type="HAMAP" id="MF_01458">
    <property type="entry name" value="FtsH"/>
    <property type="match status" value="1"/>
</dbReference>
<feature type="compositionally biased region" description="Basic and acidic residues" evidence="16">
    <location>
        <begin position="894"/>
        <end position="906"/>
    </location>
</feature>
<dbReference type="InterPro" id="IPR037219">
    <property type="entry name" value="Peptidase_M41-like"/>
</dbReference>
<sequence>MQRLFLQKVSSTTAQQRLKSLTVLDKIVPTASRQITTNTQPSQSPRKSDVIAVPIDSSIESSMNLSSQPSSLENRVNRMLRYLPSIRGENSFIKQQMDYFTFKMQKNEGDKEEKQPLTPPKGFEKFFKKKEDEKKAAQKSDDPKTENKEAKKPQEEQISDEEEPDTKDKNKEKKSSEYDATSFKNSLNNFFFQPNGGGPIIENWVVALLLSGAFYYYLTSKSPSQEITYMDFINQYLTKNQVKMITITEDKTSDMFKYKAEIELLEGKKVHLVLPQVENFLYKLDLAQREMGKMPNDFVPVKYASEASQSQNNTMLNFFIGGLFIVFLMQIYRSMHGKGGPGASGGQNASKGGNQPGKGPFGGGGSGGMNDIFGMGKSNVQIYGVDKKIKTKFKHVAGMEGAKQEVQEFVDFLKDPKKYQKLGAQIPRGALLVGPPGTGKTLLAKAVAGEAGVPFLSISGSDFVEMFVGVGASRVRDLFKKAREKAPSIIFIDEIDAVAKKRQGKFGGNDERDNTLNQLLVEMDGFGTEESVIVLAATNRADILDAAVLRPGRFDRQIEITLPTIKDRTEIFKVHLKKIKLNAEKSREEYAKKMASLTPGFSGAEISNVVNEGAIIAARKDAESVGIQEFESAIERVIGGLERKTIITKDEKKIIAYHEAGHAVAGWFLEHSNPLLKVTIIPRSKGALGFAQYLPEEISLYSKEALQDMICTALGGRIAEDLFFGKITTGASDDIKKVTQIAQGLVTVYGMTDRIGLVGYSSEEQSIKPYSDSTNEIIDEEVRRIVMECYNSTKELLESKKDLIHDLAEELLAKETITLPDILRILGDRPYPLKETVREYLEELKERKVKDDEKIQEAANTLAENLEKKAESESEQAATEKKEDSSDSQSAAPIEDKQKDHNETLK</sequence>
<dbReference type="Proteomes" id="UP000039865">
    <property type="component" value="Unassembled WGS sequence"/>
</dbReference>
<dbReference type="GO" id="GO:0004176">
    <property type="term" value="F:ATP-dependent peptidase activity"/>
    <property type="evidence" value="ECO:0007669"/>
    <property type="project" value="InterPro"/>
</dbReference>
<comment type="similarity">
    <text evidence="4">In the N-terminal section; belongs to the AAA ATPase family.</text>
</comment>
<evidence type="ECO:0000256" key="17">
    <source>
        <dbReference type="SAM" id="Phobius"/>
    </source>
</evidence>
<dbReference type="InterPro" id="IPR041569">
    <property type="entry name" value="AAA_lid_3"/>
</dbReference>
<dbReference type="SUPFAM" id="SSF140990">
    <property type="entry name" value="FtsH protease domain-like"/>
    <property type="match status" value="1"/>
</dbReference>
<keyword evidence="8" id="KW-0547">Nucleotide-binding</keyword>
<dbReference type="Gene3D" id="3.40.50.300">
    <property type="entry name" value="P-loop containing nucleotide triphosphate hydrolases"/>
    <property type="match status" value="1"/>
</dbReference>
<dbReference type="GO" id="GO:0005745">
    <property type="term" value="C:m-AAA complex"/>
    <property type="evidence" value="ECO:0007669"/>
    <property type="project" value="TreeGrafter"/>
</dbReference>
<dbReference type="SUPFAM" id="SSF52540">
    <property type="entry name" value="P-loop containing nucleoside triphosphate hydrolases"/>
    <property type="match status" value="1"/>
</dbReference>
<dbReference type="FunFam" id="3.40.50.300:FF:000001">
    <property type="entry name" value="ATP-dependent zinc metalloprotease FtsH"/>
    <property type="match status" value="1"/>
</dbReference>
<dbReference type="EMBL" id="CCKQ01016721">
    <property type="protein sequence ID" value="CDW88581.1"/>
    <property type="molecule type" value="Genomic_DNA"/>
</dbReference>
<dbReference type="MEROPS" id="M41.003"/>
<dbReference type="Pfam" id="PF06480">
    <property type="entry name" value="FtsH_ext"/>
    <property type="match status" value="1"/>
</dbReference>
<keyword evidence="6 17" id="KW-0812">Transmembrane</keyword>
<feature type="compositionally biased region" description="Basic and acidic residues" evidence="16">
    <location>
        <begin position="865"/>
        <end position="885"/>
    </location>
</feature>
<accession>A0A078B2W6</accession>
<evidence type="ECO:0000256" key="4">
    <source>
        <dbReference type="ARBA" id="ARBA00010550"/>
    </source>
</evidence>
<keyword evidence="15 17" id="KW-0472">Membrane</keyword>
<dbReference type="NCBIfam" id="TIGR01241">
    <property type="entry name" value="FtsH_fam"/>
    <property type="match status" value="1"/>
</dbReference>
<dbReference type="InterPro" id="IPR050928">
    <property type="entry name" value="ATP-dep_Zn_Metalloprotease"/>
</dbReference>
<keyword evidence="13" id="KW-0482">Metalloprotease</keyword>
<dbReference type="FunFam" id="1.10.8.60:FF:000019">
    <property type="entry name" value="AFG3-like AAA ATPase 2"/>
    <property type="match status" value="1"/>
</dbReference>
<dbReference type="Gene3D" id="1.20.58.760">
    <property type="entry name" value="Peptidase M41"/>
    <property type="match status" value="1"/>
</dbReference>
<evidence type="ECO:0000259" key="18">
    <source>
        <dbReference type="SMART" id="SM00382"/>
    </source>
</evidence>
<comment type="cofactor">
    <cofactor evidence="1">
        <name>Zn(2+)</name>
        <dbReference type="ChEBI" id="CHEBI:29105"/>
    </cofactor>
</comment>
<keyword evidence="7" id="KW-0479">Metal-binding</keyword>
<dbReference type="GO" id="GO:0034982">
    <property type="term" value="P:mitochondrial protein processing"/>
    <property type="evidence" value="ECO:0007669"/>
    <property type="project" value="TreeGrafter"/>
</dbReference>
<evidence type="ECO:0000256" key="14">
    <source>
        <dbReference type="ARBA" id="ARBA00023128"/>
    </source>
</evidence>
<keyword evidence="14" id="KW-0496">Mitochondrion</keyword>
<comment type="similarity">
    <text evidence="3">In the C-terminal section; belongs to the peptidase M41 family.</text>
</comment>
<evidence type="ECO:0000256" key="16">
    <source>
        <dbReference type="SAM" id="MobiDB-lite"/>
    </source>
</evidence>
<evidence type="ECO:0000256" key="7">
    <source>
        <dbReference type="ARBA" id="ARBA00022723"/>
    </source>
</evidence>
<dbReference type="FunCoup" id="A0A078B2W6">
    <property type="interactions" value="387"/>
</dbReference>
<dbReference type="InterPro" id="IPR011546">
    <property type="entry name" value="Pept_M41_FtsH_extracell"/>
</dbReference>
<dbReference type="InterPro" id="IPR000642">
    <property type="entry name" value="Peptidase_M41"/>
</dbReference>
<evidence type="ECO:0000256" key="10">
    <source>
        <dbReference type="ARBA" id="ARBA00022833"/>
    </source>
</evidence>
<evidence type="ECO:0000256" key="3">
    <source>
        <dbReference type="ARBA" id="ARBA00010044"/>
    </source>
</evidence>
<feature type="region of interest" description="Disordered" evidence="16">
    <location>
        <begin position="130"/>
        <end position="178"/>
    </location>
</feature>
<keyword evidence="20" id="KW-1185">Reference proteome</keyword>
<evidence type="ECO:0000256" key="6">
    <source>
        <dbReference type="ARBA" id="ARBA00022692"/>
    </source>
</evidence>
<feature type="compositionally biased region" description="Gly residues" evidence="16">
    <location>
        <begin position="354"/>
        <end position="364"/>
    </location>
</feature>
<keyword evidence="11" id="KW-0067">ATP-binding</keyword>
<evidence type="ECO:0000313" key="19">
    <source>
        <dbReference type="EMBL" id="CDW88581.1"/>
    </source>
</evidence>
<feature type="transmembrane region" description="Helical" evidence="17">
    <location>
        <begin position="315"/>
        <end position="332"/>
    </location>
</feature>
<organism evidence="19 20">
    <name type="scientific">Stylonychia lemnae</name>
    <name type="common">Ciliate</name>
    <dbReference type="NCBI Taxonomy" id="5949"/>
    <lineage>
        <taxon>Eukaryota</taxon>
        <taxon>Sar</taxon>
        <taxon>Alveolata</taxon>
        <taxon>Ciliophora</taxon>
        <taxon>Intramacronucleata</taxon>
        <taxon>Spirotrichea</taxon>
        <taxon>Stichotrichia</taxon>
        <taxon>Sporadotrichida</taxon>
        <taxon>Oxytrichidae</taxon>
        <taxon>Stylonychinae</taxon>
        <taxon>Stylonychia</taxon>
    </lineage>
</organism>
<dbReference type="InterPro" id="IPR005936">
    <property type="entry name" value="FtsH"/>
</dbReference>
<feature type="compositionally biased region" description="Basic and acidic residues" evidence="16">
    <location>
        <begin position="130"/>
        <end position="155"/>
    </location>
</feature>
<dbReference type="CDD" id="cd19501">
    <property type="entry name" value="RecA-like_FtsH"/>
    <property type="match status" value="1"/>
</dbReference>
<dbReference type="GO" id="GO:0008270">
    <property type="term" value="F:zinc ion binding"/>
    <property type="evidence" value="ECO:0007669"/>
    <property type="project" value="InterPro"/>
</dbReference>
<evidence type="ECO:0000313" key="20">
    <source>
        <dbReference type="Proteomes" id="UP000039865"/>
    </source>
</evidence>
<evidence type="ECO:0000256" key="2">
    <source>
        <dbReference type="ARBA" id="ARBA00004225"/>
    </source>
</evidence>
<dbReference type="InParanoid" id="A0A078B2W6"/>
<dbReference type="SMART" id="SM00382">
    <property type="entry name" value="AAA"/>
    <property type="match status" value="1"/>
</dbReference>
<gene>
    <name evidence="19" type="primary">Contig16082.g17143</name>
    <name evidence="19" type="ORF">STYLEM_17703</name>
</gene>
<evidence type="ECO:0000256" key="15">
    <source>
        <dbReference type="ARBA" id="ARBA00023136"/>
    </source>
</evidence>
<dbReference type="Pfam" id="PF01434">
    <property type="entry name" value="Peptidase_M41"/>
    <property type="match status" value="1"/>
</dbReference>
<dbReference type="InterPro" id="IPR003593">
    <property type="entry name" value="AAA+_ATPase"/>
</dbReference>
<evidence type="ECO:0000256" key="12">
    <source>
        <dbReference type="ARBA" id="ARBA00022989"/>
    </source>
</evidence>
<evidence type="ECO:0000256" key="13">
    <source>
        <dbReference type="ARBA" id="ARBA00023049"/>
    </source>
</evidence>
<comment type="subcellular location">
    <subcellularLocation>
        <location evidence="2">Mitochondrion membrane</location>
        <topology evidence="2">Multi-pass membrane protein</topology>
    </subcellularLocation>
</comment>
<dbReference type="Pfam" id="PF17862">
    <property type="entry name" value="AAA_lid_3"/>
    <property type="match status" value="1"/>
</dbReference>
<reference evidence="19 20" key="1">
    <citation type="submission" date="2014-06" db="EMBL/GenBank/DDBJ databases">
        <authorList>
            <person name="Swart Estienne"/>
        </authorList>
    </citation>
    <scope>NUCLEOTIDE SEQUENCE [LARGE SCALE GENOMIC DNA]</scope>
    <source>
        <strain evidence="19 20">130c</strain>
    </source>
</reference>
<dbReference type="InterPro" id="IPR003959">
    <property type="entry name" value="ATPase_AAA_core"/>
</dbReference>
<protein>
    <submittedName>
        <fullName evidence="19">Afg3-like protein 2</fullName>
    </submittedName>
</protein>
<keyword evidence="12 17" id="KW-1133">Transmembrane helix</keyword>
<proteinExistence type="inferred from homology"/>
<dbReference type="GO" id="GO:0016887">
    <property type="term" value="F:ATP hydrolysis activity"/>
    <property type="evidence" value="ECO:0007669"/>
    <property type="project" value="InterPro"/>
</dbReference>
<dbReference type="InterPro" id="IPR027417">
    <property type="entry name" value="P-loop_NTPase"/>
</dbReference>
<dbReference type="PANTHER" id="PTHR43655">
    <property type="entry name" value="ATP-DEPENDENT PROTEASE"/>
    <property type="match status" value="1"/>
</dbReference>